<dbReference type="AlphaFoldDB" id="A0A841EB65"/>
<feature type="region of interest" description="Disordered" evidence="1">
    <location>
        <begin position="1"/>
        <end position="40"/>
    </location>
</feature>
<organism evidence="2 3">
    <name type="scientific">Streptomonospora salina</name>
    <dbReference type="NCBI Taxonomy" id="104205"/>
    <lineage>
        <taxon>Bacteria</taxon>
        <taxon>Bacillati</taxon>
        <taxon>Actinomycetota</taxon>
        <taxon>Actinomycetes</taxon>
        <taxon>Streptosporangiales</taxon>
        <taxon>Nocardiopsidaceae</taxon>
        <taxon>Streptomonospora</taxon>
    </lineage>
</organism>
<feature type="compositionally biased region" description="Basic and acidic residues" evidence="1">
    <location>
        <begin position="17"/>
        <end position="27"/>
    </location>
</feature>
<keyword evidence="3" id="KW-1185">Reference proteome</keyword>
<proteinExistence type="predicted"/>
<protein>
    <submittedName>
        <fullName evidence="2">P27 family predicted phage terminase small subunit</fullName>
    </submittedName>
</protein>
<dbReference type="RefSeq" id="WP_184637521.1">
    <property type="nucleotide sequence ID" value="NZ_BAABKT010000029.1"/>
</dbReference>
<evidence type="ECO:0000313" key="3">
    <source>
        <dbReference type="Proteomes" id="UP000578077"/>
    </source>
</evidence>
<comment type="caution">
    <text evidence="2">The sequence shown here is derived from an EMBL/GenBank/DDBJ whole genome shotgun (WGS) entry which is preliminary data.</text>
</comment>
<sequence length="151" mass="16680">MMGRRGPPPKPTNLRVLHGERPYRINEDEPQPSPGLPEVPAELDEAGRAIWEHVVAELDAMGLIHRTDAHQLHAYVEAVRLHAQASAMVQKAGPLIKDRDGALRTNPAVRIQREAARTMLAFAREFGLTPAARVQLTTERVAEDHAARLLG</sequence>
<dbReference type="EMBL" id="JACHLY010000001">
    <property type="protein sequence ID" value="MBB6000226.1"/>
    <property type="molecule type" value="Genomic_DNA"/>
</dbReference>
<dbReference type="Pfam" id="PF05119">
    <property type="entry name" value="Terminase_4"/>
    <property type="match status" value="1"/>
</dbReference>
<gene>
    <name evidence="2" type="ORF">HNR25_003977</name>
</gene>
<reference evidence="2 3" key="1">
    <citation type="submission" date="2020-08" db="EMBL/GenBank/DDBJ databases">
        <title>Sequencing the genomes of 1000 actinobacteria strains.</title>
        <authorList>
            <person name="Klenk H.-P."/>
        </authorList>
    </citation>
    <scope>NUCLEOTIDE SEQUENCE [LARGE SCALE GENOMIC DNA]</scope>
    <source>
        <strain evidence="2 3">DSM 44593</strain>
    </source>
</reference>
<evidence type="ECO:0000313" key="2">
    <source>
        <dbReference type="EMBL" id="MBB6000226.1"/>
    </source>
</evidence>
<name>A0A841EB65_9ACTN</name>
<evidence type="ECO:0000256" key="1">
    <source>
        <dbReference type="SAM" id="MobiDB-lite"/>
    </source>
</evidence>
<dbReference type="Proteomes" id="UP000578077">
    <property type="component" value="Unassembled WGS sequence"/>
</dbReference>
<feature type="compositionally biased region" description="Pro residues" evidence="1">
    <location>
        <begin position="1"/>
        <end position="11"/>
    </location>
</feature>
<accession>A0A841EB65</accession>
<dbReference type="NCBIfam" id="TIGR01558">
    <property type="entry name" value="sm_term_P27"/>
    <property type="match status" value="1"/>
</dbReference>
<dbReference type="InterPro" id="IPR006448">
    <property type="entry name" value="Phage_term_ssu_P27"/>
</dbReference>